<evidence type="ECO:0000313" key="9">
    <source>
        <dbReference type="Proteomes" id="UP000236735"/>
    </source>
</evidence>
<dbReference type="CDD" id="cd06445">
    <property type="entry name" value="ATase"/>
    <property type="match status" value="1"/>
</dbReference>
<dbReference type="GO" id="GO:0003908">
    <property type="term" value="F:methylated-DNA-[protein]-cysteine S-methyltransferase activity"/>
    <property type="evidence" value="ECO:0007669"/>
    <property type="project" value="UniProtKB-EC"/>
</dbReference>
<evidence type="ECO:0000256" key="5">
    <source>
        <dbReference type="ARBA" id="ARBA00023204"/>
    </source>
</evidence>
<dbReference type="GO" id="GO:0006281">
    <property type="term" value="P:DNA repair"/>
    <property type="evidence" value="ECO:0007669"/>
    <property type="project" value="UniProtKB-KW"/>
</dbReference>
<gene>
    <name evidence="8" type="ORF">SAMN05216354_1751</name>
</gene>
<reference evidence="8 9" key="1">
    <citation type="submission" date="2016-10" db="EMBL/GenBank/DDBJ databases">
        <authorList>
            <person name="de Groot N.N."/>
        </authorList>
    </citation>
    <scope>NUCLEOTIDE SEQUENCE [LARGE SCALE GENOMIC DNA]</scope>
    <source>
        <strain evidence="8 9">AR32</strain>
    </source>
</reference>
<dbReference type="GO" id="GO:0032259">
    <property type="term" value="P:methylation"/>
    <property type="evidence" value="ECO:0007669"/>
    <property type="project" value="UniProtKB-KW"/>
</dbReference>
<comment type="catalytic activity">
    <reaction evidence="1">
        <text>a 4-O-methyl-thymidine in DNA + L-cysteinyl-[protein] = a thymidine in DNA + S-methyl-L-cysteinyl-[protein]</text>
        <dbReference type="Rhea" id="RHEA:53428"/>
        <dbReference type="Rhea" id="RHEA-COMP:10131"/>
        <dbReference type="Rhea" id="RHEA-COMP:10132"/>
        <dbReference type="Rhea" id="RHEA-COMP:13555"/>
        <dbReference type="Rhea" id="RHEA-COMP:13556"/>
        <dbReference type="ChEBI" id="CHEBI:29950"/>
        <dbReference type="ChEBI" id="CHEBI:82612"/>
        <dbReference type="ChEBI" id="CHEBI:137386"/>
        <dbReference type="ChEBI" id="CHEBI:137387"/>
        <dbReference type="EC" id="2.1.1.63"/>
    </reaction>
</comment>
<dbReference type="PANTHER" id="PTHR42942">
    <property type="entry name" value="6-O-METHYLGUANINE DNA METHYLTRANSFERASE"/>
    <property type="match status" value="1"/>
</dbReference>
<dbReference type="NCBIfam" id="TIGR00589">
    <property type="entry name" value="ogt"/>
    <property type="match status" value="1"/>
</dbReference>
<organism evidence="8 9">
    <name type="scientific">Xylanibacter ruminicola</name>
    <name type="common">Prevotella ruminicola</name>
    <dbReference type="NCBI Taxonomy" id="839"/>
    <lineage>
        <taxon>Bacteria</taxon>
        <taxon>Pseudomonadati</taxon>
        <taxon>Bacteroidota</taxon>
        <taxon>Bacteroidia</taxon>
        <taxon>Bacteroidales</taxon>
        <taxon>Prevotellaceae</taxon>
        <taxon>Xylanibacter</taxon>
    </lineage>
</organism>
<keyword evidence="5" id="KW-0234">DNA repair</keyword>
<accession>A0A1H5V4Y2</accession>
<dbReference type="InterPro" id="IPR052520">
    <property type="entry name" value="ATL_DNA_repair"/>
</dbReference>
<dbReference type="AlphaFoldDB" id="A0A1H5V4Y2"/>
<evidence type="ECO:0000313" key="8">
    <source>
        <dbReference type="EMBL" id="SEF82472.1"/>
    </source>
</evidence>
<evidence type="ECO:0000256" key="3">
    <source>
        <dbReference type="ARBA" id="ARBA00022679"/>
    </source>
</evidence>
<evidence type="ECO:0000256" key="4">
    <source>
        <dbReference type="ARBA" id="ARBA00022763"/>
    </source>
</evidence>
<protein>
    <submittedName>
        <fullName evidence="8">O(6)-alkylguanine repair protein YbaZ</fullName>
    </submittedName>
</protein>
<dbReference type="InterPro" id="IPR036217">
    <property type="entry name" value="MethylDNA_cys_MeTrfase_DNAb"/>
</dbReference>
<keyword evidence="3" id="KW-0808">Transferase</keyword>
<evidence type="ECO:0000259" key="7">
    <source>
        <dbReference type="Pfam" id="PF01035"/>
    </source>
</evidence>
<feature type="domain" description="Methylated-DNA-[protein]-cysteine S-methyltransferase DNA binding" evidence="7">
    <location>
        <begin position="17"/>
        <end position="93"/>
    </location>
</feature>
<comment type="catalytic activity">
    <reaction evidence="6">
        <text>a 6-O-methyl-2'-deoxyguanosine in DNA + L-cysteinyl-[protein] = S-methyl-L-cysteinyl-[protein] + a 2'-deoxyguanosine in DNA</text>
        <dbReference type="Rhea" id="RHEA:24000"/>
        <dbReference type="Rhea" id="RHEA-COMP:10131"/>
        <dbReference type="Rhea" id="RHEA-COMP:10132"/>
        <dbReference type="Rhea" id="RHEA-COMP:11367"/>
        <dbReference type="Rhea" id="RHEA-COMP:11368"/>
        <dbReference type="ChEBI" id="CHEBI:29950"/>
        <dbReference type="ChEBI" id="CHEBI:82612"/>
        <dbReference type="ChEBI" id="CHEBI:85445"/>
        <dbReference type="ChEBI" id="CHEBI:85448"/>
        <dbReference type="EC" id="2.1.1.63"/>
    </reaction>
</comment>
<dbReference type="Proteomes" id="UP000236735">
    <property type="component" value="Unassembled WGS sequence"/>
</dbReference>
<proteinExistence type="predicted"/>
<dbReference type="Gene3D" id="1.10.10.10">
    <property type="entry name" value="Winged helix-like DNA-binding domain superfamily/Winged helix DNA-binding domain"/>
    <property type="match status" value="1"/>
</dbReference>
<dbReference type="PANTHER" id="PTHR42942:SF1">
    <property type="entry name" value="ALKYLTRANSFERASE-LIKE PROTEIN 1"/>
    <property type="match status" value="1"/>
</dbReference>
<keyword evidence="4" id="KW-0227">DNA damage</keyword>
<sequence>MYKDYPDKMTPEQARRFCNDVLNIVAQIPYGHVTTYGTVAAWAGWPSHSRMVGRTLRYTPGAEQLPCHRVVNKEGRTAPGWSKQRTLLEEEGVTFKPNGRVDMQRHQWEPDLHI</sequence>
<evidence type="ECO:0000256" key="1">
    <source>
        <dbReference type="ARBA" id="ARBA00001286"/>
    </source>
</evidence>
<dbReference type="Pfam" id="PF01035">
    <property type="entry name" value="DNA_binding_1"/>
    <property type="match status" value="1"/>
</dbReference>
<name>A0A1H5V4Y2_XYLRU</name>
<dbReference type="InterPro" id="IPR001497">
    <property type="entry name" value="MethylDNA_cys_MeTrfase_AS"/>
</dbReference>
<evidence type="ECO:0000256" key="6">
    <source>
        <dbReference type="ARBA" id="ARBA00049348"/>
    </source>
</evidence>
<keyword evidence="2" id="KW-0489">Methyltransferase</keyword>
<dbReference type="InterPro" id="IPR036388">
    <property type="entry name" value="WH-like_DNA-bd_sf"/>
</dbReference>
<dbReference type="PROSITE" id="PS00374">
    <property type="entry name" value="MGMT"/>
    <property type="match status" value="1"/>
</dbReference>
<evidence type="ECO:0000256" key="2">
    <source>
        <dbReference type="ARBA" id="ARBA00022603"/>
    </source>
</evidence>
<dbReference type="InterPro" id="IPR014048">
    <property type="entry name" value="MethylDNA_cys_MeTrfase_DNA-bd"/>
</dbReference>
<dbReference type="SUPFAM" id="SSF46767">
    <property type="entry name" value="Methylated DNA-protein cysteine methyltransferase, C-terminal domain"/>
    <property type="match status" value="1"/>
</dbReference>
<dbReference type="EMBL" id="FNUV01000004">
    <property type="protein sequence ID" value="SEF82472.1"/>
    <property type="molecule type" value="Genomic_DNA"/>
</dbReference>